<dbReference type="RefSeq" id="WP_147935912.1">
    <property type="nucleotide sequence ID" value="NZ_VPFD01000018.1"/>
</dbReference>
<dbReference type="Pfam" id="PF14534">
    <property type="entry name" value="DUF4440"/>
    <property type="match status" value="1"/>
</dbReference>
<feature type="signal peptide" evidence="1">
    <location>
        <begin position="1"/>
        <end position="24"/>
    </location>
</feature>
<name>A0A5C7FUB8_9BURK</name>
<protein>
    <submittedName>
        <fullName evidence="3">Nuclear transport factor 2 family protein</fullName>
    </submittedName>
</protein>
<gene>
    <name evidence="3" type="ORF">FVD38_17005</name>
</gene>
<dbReference type="Proteomes" id="UP000321413">
    <property type="component" value="Unassembled WGS sequence"/>
</dbReference>
<feature type="chain" id="PRO_5022836520" evidence="1">
    <location>
        <begin position="25"/>
        <end position="147"/>
    </location>
</feature>
<keyword evidence="4" id="KW-1185">Reference proteome</keyword>
<dbReference type="InterPro" id="IPR032710">
    <property type="entry name" value="NTF2-like_dom_sf"/>
</dbReference>
<keyword evidence="1" id="KW-0732">Signal</keyword>
<proteinExistence type="predicted"/>
<dbReference type="AlphaFoldDB" id="A0A5C7FUB8"/>
<accession>A0A5C7FUB8</accession>
<dbReference type="InterPro" id="IPR027843">
    <property type="entry name" value="DUF4440"/>
</dbReference>
<dbReference type="SUPFAM" id="SSF54427">
    <property type="entry name" value="NTF2-like"/>
    <property type="match status" value="1"/>
</dbReference>
<evidence type="ECO:0000259" key="2">
    <source>
        <dbReference type="Pfam" id="PF14534"/>
    </source>
</evidence>
<dbReference type="EMBL" id="VPFD01000018">
    <property type="protein sequence ID" value="TXF98371.1"/>
    <property type="molecule type" value="Genomic_DNA"/>
</dbReference>
<reference evidence="3 4" key="1">
    <citation type="submission" date="2019-08" db="EMBL/GenBank/DDBJ databases">
        <title>Massilia golmudensis sp. nov., isolated from sand in the Qinghai-Tibetan Plateau.</title>
        <authorList>
            <person name="Zhang B."/>
        </authorList>
    </citation>
    <scope>NUCLEOTIDE SEQUENCE [LARGE SCALE GENOMIC DNA]</scope>
    <source>
        <strain evidence="3 4">GEM5</strain>
    </source>
</reference>
<feature type="domain" description="DUF4440" evidence="2">
    <location>
        <begin position="31"/>
        <end position="136"/>
    </location>
</feature>
<evidence type="ECO:0000313" key="4">
    <source>
        <dbReference type="Proteomes" id="UP000321413"/>
    </source>
</evidence>
<organism evidence="3 4">
    <name type="scientific">Massilia arenae</name>
    <dbReference type="NCBI Taxonomy" id="2603288"/>
    <lineage>
        <taxon>Bacteria</taxon>
        <taxon>Pseudomonadati</taxon>
        <taxon>Pseudomonadota</taxon>
        <taxon>Betaproteobacteria</taxon>
        <taxon>Burkholderiales</taxon>
        <taxon>Oxalobacteraceae</taxon>
        <taxon>Telluria group</taxon>
        <taxon>Massilia</taxon>
    </lineage>
</organism>
<comment type="caution">
    <text evidence="3">The sequence shown here is derived from an EMBL/GenBank/DDBJ whole genome shotgun (WGS) entry which is preliminary data.</text>
</comment>
<sequence length="147" mass="15927">MRLQFTAGALLVATLFASSASSLAATPKETLAAFHAALSSGDKAKATSLLAPEITIYESGYVERSREEYAGHHLGGDMEFAKSATRKVLKQTERIDGKTAIVWEETETTGTARGKPVHVFGTETAVLEKNGDHWTIVHVHWSSRKAK</sequence>
<evidence type="ECO:0000256" key="1">
    <source>
        <dbReference type="SAM" id="SignalP"/>
    </source>
</evidence>
<dbReference type="Gene3D" id="3.10.450.50">
    <property type="match status" value="1"/>
</dbReference>
<evidence type="ECO:0000313" key="3">
    <source>
        <dbReference type="EMBL" id="TXF98371.1"/>
    </source>
</evidence>